<protein>
    <submittedName>
        <fullName evidence="2">Uncharacterized protein</fullName>
    </submittedName>
</protein>
<organism evidence="2 3">
    <name type="scientific">Drouetiella hepatica Uher 2000/2452</name>
    <dbReference type="NCBI Taxonomy" id="904376"/>
    <lineage>
        <taxon>Bacteria</taxon>
        <taxon>Bacillati</taxon>
        <taxon>Cyanobacteriota</taxon>
        <taxon>Cyanophyceae</taxon>
        <taxon>Oculatellales</taxon>
        <taxon>Oculatellaceae</taxon>
        <taxon>Drouetiella</taxon>
    </lineage>
</organism>
<evidence type="ECO:0000256" key="1">
    <source>
        <dbReference type="SAM" id="MobiDB-lite"/>
    </source>
</evidence>
<name>A0A951QFZ4_9CYAN</name>
<reference evidence="2" key="1">
    <citation type="submission" date="2021-05" db="EMBL/GenBank/DDBJ databases">
        <authorList>
            <person name="Pietrasiak N."/>
            <person name="Ward R."/>
            <person name="Stajich J.E."/>
            <person name="Kurbessoian T."/>
        </authorList>
    </citation>
    <scope>NUCLEOTIDE SEQUENCE</scope>
    <source>
        <strain evidence="2">UHER 2000/2452</strain>
    </source>
</reference>
<evidence type="ECO:0000313" key="3">
    <source>
        <dbReference type="Proteomes" id="UP000757435"/>
    </source>
</evidence>
<dbReference type="AlphaFoldDB" id="A0A951QFZ4"/>
<proteinExistence type="predicted"/>
<gene>
    <name evidence="2" type="ORF">KME15_27740</name>
</gene>
<accession>A0A951QFZ4</accession>
<sequence>MFDTQDFQGSGATVTGHDAVSAAPLQLPATLKEIAEYEGISYNTLKNNYFAPKIEPIYSGFECPALKSENGKLITEFGYQAIQRYVMKVVKGKQDYSAYMSDVRSKLSPLQAPDPIEPEATQKSSSTALVRRSSTLARRSYTQHDSSALVSEIEADVLNLVETGESNFLDSRNALVQRFAAMGDADAAIAYEAYQSGFQSKFSTLADQTEKKQELVTE</sequence>
<evidence type="ECO:0000313" key="2">
    <source>
        <dbReference type="EMBL" id="MBW4662457.1"/>
    </source>
</evidence>
<dbReference type="EMBL" id="JAHHHD010000077">
    <property type="protein sequence ID" value="MBW4662457.1"/>
    <property type="molecule type" value="Genomic_DNA"/>
</dbReference>
<feature type="region of interest" description="Disordered" evidence="1">
    <location>
        <begin position="110"/>
        <end position="129"/>
    </location>
</feature>
<comment type="caution">
    <text evidence="2">The sequence shown here is derived from an EMBL/GenBank/DDBJ whole genome shotgun (WGS) entry which is preliminary data.</text>
</comment>
<dbReference type="Proteomes" id="UP000757435">
    <property type="component" value="Unassembled WGS sequence"/>
</dbReference>
<reference evidence="2" key="2">
    <citation type="journal article" date="2022" name="Microbiol. Resour. Announc.">
        <title>Metagenome Sequencing to Explore Phylogenomics of Terrestrial Cyanobacteria.</title>
        <authorList>
            <person name="Ward R.D."/>
            <person name="Stajich J.E."/>
            <person name="Johansen J.R."/>
            <person name="Huntemann M."/>
            <person name="Clum A."/>
            <person name="Foster B."/>
            <person name="Foster B."/>
            <person name="Roux S."/>
            <person name="Palaniappan K."/>
            <person name="Varghese N."/>
            <person name="Mukherjee S."/>
            <person name="Reddy T.B.K."/>
            <person name="Daum C."/>
            <person name="Copeland A."/>
            <person name="Chen I.A."/>
            <person name="Ivanova N.N."/>
            <person name="Kyrpides N.C."/>
            <person name="Shapiro N."/>
            <person name="Eloe-Fadrosh E.A."/>
            <person name="Pietrasiak N."/>
        </authorList>
    </citation>
    <scope>NUCLEOTIDE SEQUENCE</scope>
    <source>
        <strain evidence="2">UHER 2000/2452</strain>
    </source>
</reference>